<name>A0A940P9I0_9ENTE</name>
<proteinExistence type="predicted"/>
<evidence type="ECO:0000313" key="2">
    <source>
        <dbReference type="EMBL" id="MBP1040929.1"/>
    </source>
</evidence>
<dbReference type="Proteomes" id="UP000674938">
    <property type="component" value="Unassembled WGS sequence"/>
</dbReference>
<dbReference type="RefSeq" id="WP_209526464.1">
    <property type="nucleotide sequence ID" value="NZ_JAEEGA010000004.1"/>
</dbReference>
<keyword evidence="1" id="KW-0472">Membrane</keyword>
<organism evidence="2 3">
    <name type="scientific">Vagococcus allomyrinae</name>
    <dbReference type="NCBI Taxonomy" id="2794353"/>
    <lineage>
        <taxon>Bacteria</taxon>
        <taxon>Bacillati</taxon>
        <taxon>Bacillota</taxon>
        <taxon>Bacilli</taxon>
        <taxon>Lactobacillales</taxon>
        <taxon>Enterococcaceae</taxon>
        <taxon>Vagococcus</taxon>
    </lineage>
</organism>
<sequence length="279" mass="30482">MTTNSKPANEVAAGSKLTRKDFWSVFFRSLTLDASWNYERMQNLAFAYTMGPIIKRLYQTKEERALALQRHLEFMSITPHVSTLLFGITSAMEEENARNSEFDSSSISAVKSSLMGPIAGVGDSFFWGTLKVIATGIAISLSNQGSIFGPIAFLLIINVPHFILRYLCLDKGLKFGAKFFGELGDSGLVQSITQSASILGLMVIGAMTASNVNFELTMKVGGGKIAESLQTYVDQIMLGFFPAVFFLIIYWLLGKKVKTTTLLLGVILFSILVALVGLA</sequence>
<gene>
    <name evidence="2" type="ORF">I6N95_07925</name>
</gene>
<dbReference type="PROSITE" id="PS51108">
    <property type="entry name" value="PTS_EIID"/>
    <property type="match status" value="1"/>
</dbReference>
<accession>A0A940P9I0</accession>
<reference evidence="2" key="1">
    <citation type="submission" date="2020-12" db="EMBL/GenBank/DDBJ databases">
        <title>Vagococcus allomyrinae sp. nov. and Enterococcus lavae sp. nov., isolated from the larvae of Allomyrina dichotoma.</title>
        <authorList>
            <person name="Lee S.D."/>
        </authorList>
    </citation>
    <scope>NUCLEOTIDE SEQUENCE</scope>
    <source>
        <strain evidence="2">BWB3-3</strain>
    </source>
</reference>
<dbReference type="PANTHER" id="PTHR32502">
    <property type="entry name" value="N-ACETYLGALACTOSAMINE PERMEASE II COMPONENT-RELATED"/>
    <property type="match status" value="1"/>
</dbReference>
<evidence type="ECO:0000256" key="1">
    <source>
        <dbReference type="SAM" id="Phobius"/>
    </source>
</evidence>
<keyword evidence="1" id="KW-1133">Transmembrane helix</keyword>
<feature type="transmembrane region" description="Helical" evidence="1">
    <location>
        <begin position="188"/>
        <end position="212"/>
    </location>
</feature>
<dbReference type="InterPro" id="IPR050303">
    <property type="entry name" value="GatZ_KbaZ_carbometab"/>
</dbReference>
<comment type="caution">
    <text evidence="2">The sequence shown here is derived from an EMBL/GenBank/DDBJ whole genome shotgun (WGS) entry which is preliminary data.</text>
</comment>
<dbReference type="AlphaFoldDB" id="A0A940P9I0"/>
<dbReference type="Pfam" id="PF03613">
    <property type="entry name" value="EIID-AGA"/>
    <property type="match status" value="1"/>
</dbReference>
<dbReference type="EMBL" id="JAEEGA010000004">
    <property type="protein sequence ID" value="MBP1040929.1"/>
    <property type="molecule type" value="Genomic_DNA"/>
</dbReference>
<evidence type="ECO:0000313" key="3">
    <source>
        <dbReference type="Proteomes" id="UP000674938"/>
    </source>
</evidence>
<keyword evidence="1" id="KW-0812">Transmembrane</keyword>
<keyword evidence="3" id="KW-1185">Reference proteome</keyword>
<feature type="transmembrane region" description="Helical" evidence="1">
    <location>
        <begin position="260"/>
        <end position="278"/>
    </location>
</feature>
<dbReference type="GO" id="GO:0009401">
    <property type="term" value="P:phosphoenolpyruvate-dependent sugar phosphotransferase system"/>
    <property type="evidence" value="ECO:0007669"/>
    <property type="project" value="InterPro"/>
</dbReference>
<dbReference type="InterPro" id="IPR004704">
    <property type="entry name" value="PTS_IID_man"/>
</dbReference>
<dbReference type="PANTHER" id="PTHR32502:SF23">
    <property type="entry name" value="TRANSPORT PROTEIN, PTS SYSTEM"/>
    <property type="match status" value="1"/>
</dbReference>
<feature type="transmembrane region" description="Helical" evidence="1">
    <location>
        <begin position="147"/>
        <end position="167"/>
    </location>
</feature>
<protein>
    <submittedName>
        <fullName evidence="2">PTS system mannose/fructose/sorbose family transporter subunit IID</fullName>
    </submittedName>
</protein>
<dbReference type="GO" id="GO:0005886">
    <property type="term" value="C:plasma membrane"/>
    <property type="evidence" value="ECO:0007669"/>
    <property type="project" value="TreeGrafter"/>
</dbReference>
<feature type="transmembrane region" description="Helical" evidence="1">
    <location>
        <begin position="232"/>
        <end position="253"/>
    </location>
</feature>